<dbReference type="NCBIfam" id="TIGR04056">
    <property type="entry name" value="OMP_RagA_SusC"/>
    <property type="match status" value="1"/>
</dbReference>
<feature type="domain" description="TonB-dependent receptor-like beta-barrel" evidence="11">
    <location>
        <begin position="444"/>
        <end position="980"/>
    </location>
</feature>
<dbReference type="InterPro" id="IPR000531">
    <property type="entry name" value="Beta-barrel_TonB"/>
</dbReference>
<dbReference type="PROSITE" id="PS52016">
    <property type="entry name" value="TONB_DEPENDENT_REC_3"/>
    <property type="match status" value="1"/>
</dbReference>
<reference evidence="13 14" key="1">
    <citation type="submission" date="2023-01" db="EMBL/GenBank/DDBJ databases">
        <title>Exploring GABA producing Bacteroides strains toward improving mental health.</title>
        <authorList>
            <person name="Yousuf B."/>
            <person name="Bouhlel N.E."/>
            <person name="Mottawea W."/>
            <person name="Hammami R."/>
        </authorList>
    </citation>
    <scope>NUCLEOTIDE SEQUENCE [LARGE SCALE GENOMIC DNA]</scope>
    <source>
        <strain evidence="13 14">UO.H1054</strain>
    </source>
</reference>
<evidence type="ECO:0000259" key="12">
    <source>
        <dbReference type="Pfam" id="PF07715"/>
    </source>
</evidence>
<dbReference type="InterPro" id="IPR037066">
    <property type="entry name" value="Plug_dom_sf"/>
</dbReference>
<feature type="chain" id="PRO_5046389990" evidence="10">
    <location>
        <begin position="22"/>
        <end position="1023"/>
    </location>
</feature>
<evidence type="ECO:0000256" key="1">
    <source>
        <dbReference type="ARBA" id="ARBA00004571"/>
    </source>
</evidence>
<dbReference type="Gene3D" id="2.60.40.1120">
    <property type="entry name" value="Carboxypeptidase-like, regulatory domain"/>
    <property type="match status" value="1"/>
</dbReference>
<dbReference type="InterPro" id="IPR023996">
    <property type="entry name" value="TonB-dep_OMP_SusC/RagA"/>
</dbReference>
<evidence type="ECO:0000259" key="11">
    <source>
        <dbReference type="Pfam" id="PF00593"/>
    </source>
</evidence>
<name>A0ABT5HBP6_9BACE</name>
<keyword evidence="4 8" id="KW-0812">Transmembrane</keyword>
<gene>
    <name evidence="13" type="ORF">PQG98_16930</name>
</gene>
<dbReference type="SUPFAM" id="SSF56935">
    <property type="entry name" value="Porins"/>
    <property type="match status" value="1"/>
</dbReference>
<dbReference type="Pfam" id="PF07715">
    <property type="entry name" value="Plug"/>
    <property type="match status" value="1"/>
</dbReference>
<evidence type="ECO:0000313" key="14">
    <source>
        <dbReference type="Proteomes" id="UP001215398"/>
    </source>
</evidence>
<keyword evidence="14" id="KW-1185">Reference proteome</keyword>
<dbReference type="RefSeq" id="WP_272721060.1">
    <property type="nucleotide sequence ID" value="NZ_JAQPYS010000086.1"/>
</dbReference>
<dbReference type="EMBL" id="JAQPYS010000086">
    <property type="protein sequence ID" value="MDC7138010.1"/>
    <property type="molecule type" value="Genomic_DNA"/>
</dbReference>
<evidence type="ECO:0000256" key="3">
    <source>
        <dbReference type="ARBA" id="ARBA00022452"/>
    </source>
</evidence>
<accession>A0ABT5HBP6</accession>
<protein>
    <submittedName>
        <fullName evidence="13">TonB-dependent receptor</fullName>
    </submittedName>
</protein>
<evidence type="ECO:0000256" key="4">
    <source>
        <dbReference type="ARBA" id="ARBA00022692"/>
    </source>
</evidence>
<dbReference type="SUPFAM" id="SSF49464">
    <property type="entry name" value="Carboxypeptidase regulatory domain-like"/>
    <property type="match status" value="1"/>
</dbReference>
<keyword evidence="13" id="KW-0675">Receptor</keyword>
<dbReference type="Gene3D" id="2.170.130.10">
    <property type="entry name" value="TonB-dependent receptor, plug domain"/>
    <property type="match status" value="1"/>
</dbReference>
<keyword evidence="10" id="KW-0732">Signal</keyword>
<sequence>MKVYKFLFVCCLYLGIIPADAKSEIRFLNEEATLMMEASEGSSSGIQQNKRKISGKVVDDATGEELIGVTIAAKGTQDGTITDVSGNFTISVSNGTILEISYVGYKKQVITIKDQQFLNLRMHSDNEMLDEVVVIGYGSMKKSDLTGAVISANIKDFEKSPNTNILQSLQGTVPGLNIGQVTAAGSSPSIQIRGKNTLSGSESVLIVLDGIIYNNSLSSINPNDIESIDVLKDASATAVYGAQAANGVLLITTKRGKTGGTKVDFSSSYTISSPTKNLRPMNRQEFLDFTKEFYYDKAYMGPDYTTPNPDFNLADYLPAPTMLDSSQPDGISAKDYSWWDEGTQTASVFENRLSVSGGSDAMSYLISFSNTEQQGYLINDDFSRNSIRVNLDVKPYKWLKMGVQSFASFVKQDGASPTSLSLIQQSPMIEPYDEEGKIVPYPFNTVATNPFMQSDVNDKERHNYFFANVYAEVQLPIKGLTYRFNYGNNYRIDEHHQSNEYGASMKGEAYKHHTTYYDWTFDNILNYSAVFGEHSIAATLLYGASERKESYTSASAKKFLRLSLGFDALESGTDQFVESNAWSEALLYQMARVNYKFKDRYLLTATVRRDGFSGFGENNKTAIFPSVALGWVMSEEEWFKIGWINNLKLRGGWGISGNQTSRYKSLSKTNVDPGYVFGDGGETENAQRVTTMGNGDLKWEKTAGINLGLDFSILNNRINGSLELYQTTTRDLLYDMTIPTITGFGSVSSNIGKIRNKGVEFIITSHNFTTRDFEWSTTFNISANRNKIITLFGKDADGDGKEDDLTSSNLFIGEPISAIYNYQIDGIWQLNDEIPTGYHPGNYRIVDTDGKEGITVDDRIILGKKDPAYRFGIMNKFRYKDLTFSFFINSVQGGKDGYMQANSGSLNRGDVNHRLYNRISEMGADYWSPSNPNATYARYSQAPTINPTRYQQRNFVRLQDITLGYNLPKNWTKSVGIENVNLYVTGKNLLTFTNWKGWDPEAGQDYNGRPVLKSFTFGLNVTL</sequence>
<keyword evidence="6 8" id="KW-0472">Membrane</keyword>
<dbReference type="Proteomes" id="UP001215398">
    <property type="component" value="Unassembled WGS sequence"/>
</dbReference>
<evidence type="ECO:0000313" key="13">
    <source>
        <dbReference type="EMBL" id="MDC7138010.1"/>
    </source>
</evidence>
<dbReference type="Gene3D" id="2.40.170.20">
    <property type="entry name" value="TonB-dependent receptor, beta-barrel domain"/>
    <property type="match status" value="1"/>
</dbReference>
<evidence type="ECO:0000256" key="2">
    <source>
        <dbReference type="ARBA" id="ARBA00022448"/>
    </source>
</evidence>
<keyword evidence="7 8" id="KW-0998">Cell outer membrane</keyword>
<evidence type="ECO:0000256" key="6">
    <source>
        <dbReference type="ARBA" id="ARBA00023136"/>
    </source>
</evidence>
<dbReference type="InterPro" id="IPR008969">
    <property type="entry name" value="CarboxyPept-like_regulatory"/>
</dbReference>
<evidence type="ECO:0000256" key="10">
    <source>
        <dbReference type="SAM" id="SignalP"/>
    </source>
</evidence>
<evidence type="ECO:0000256" key="5">
    <source>
        <dbReference type="ARBA" id="ARBA00023077"/>
    </source>
</evidence>
<organism evidence="13 14">
    <name type="scientific">Bacteroides zhangwenhongii</name>
    <dbReference type="NCBI Taxonomy" id="2650157"/>
    <lineage>
        <taxon>Bacteria</taxon>
        <taxon>Pseudomonadati</taxon>
        <taxon>Bacteroidota</taxon>
        <taxon>Bacteroidia</taxon>
        <taxon>Bacteroidales</taxon>
        <taxon>Bacteroidaceae</taxon>
        <taxon>Bacteroides</taxon>
    </lineage>
</organism>
<dbReference type="Pfam" id="PF00593">
    <property type="entry name" value="TonB_dep_Rec_b-barrel"/>
    <property type="match status" value="1"/>
</dbReference>
<keyword evidence="5 9" id="KW-0798">TonB box</keyword>
<comment type="caution">
    <text evidence="13">The sequence shown here is derived from an EMBL/GenBank/DDBJ whole genome shotgun (WGS) entry which is preliminary data.</text>
</comment>
<dbReference type="NCBIfam" id="TIGR04057">
    <property type="entry name" value="SusC_RagA_signa"/>
    <property type="match status" value="1"/>
</dbReference>
<dbReference type="InterPro" id="IPR023997">
    <property type="entry name" value="TonB-dep_OMP_SusC/RagA_CS"/>
</dbReference>
<dbReference type="InterPro" id="IPR012910">
    <property type="entry name" value="Plug_dom"/>
</dbReference>
<keyword evidence="2 8" id="KW-0813">Transport</keyword>
<keyword evidence="3 8" id="KW-1134">Transmembrane beta strand</keyword>
<dbReference type="InterPro" id="IPR036942">
    <property type="entry name" value="Beta-barrel_TonB_sf"/>
</dbReference>
<evidence type="ECO:0000256" key="7">
    <source>
        <dbReference type="ARBA" id="ARBA00023237"/>
    </source>
</evidence>
<feature type="signal peptide" evidence="10">
    <location>
        <begin position="1"/>
        <end position="21"/>
    </location>
</feature>
<feature type="domain" description="TonB-dependent receptor plug" evidence="12">
    <location>
        <begin position="142"/>
        <end position="248"/>
    </location>
</feature>
<proteinExistence type="inferred from homology"/>
<comment type="similarity">
    <text evidence="8 9">Belongs to the TonB-dependent receptor family.</text>
</comment>
<comment type="subcellular location">
    <subcellularLocation>
        <location evidence="1 8">Cell outer membrane</location>
        <topology evidence="1 8">Multi-pass membrane protein</topology>
    </subcellularLocation>
</comment>
<dbReference type="Pfam" id="PF13715">
    <property type="entry name" value="CarbopepD_reg_2"/>
    <property type="match status" value="1"/>
</dbReference>
<evidence type="ECO:0000256" key="8">
    <source>
        <dbReference type="PROSITE-ProRule" id="PRU01360"/>
    </source>
</evidence>
<dbReference type="InterPro" id="IPR039426">
    <property type="entry name" value="TonB-dep_rcpt-like"/>
</dbReference>
<evidence type="ECO:0000256" key="9">
    <source>
        <dbReference type="RuleBase" id="RU003357"/>
    </source>
</evidence>